<dbReference type="InterPro" id="IPR020843">
    <property type="entry name" value="ER"/>
</dbReference>
<comment type="catalytic activity">
    <reaction evidence="10">
        <text>a primary alcohol + NADP(+) = an aldehyde + NADPH + H(+)</text>
        <dbReference type="Rhea" id="RHEA:15937"/>
        <dbReference type="ChEBI" id="CHEBI:15378"/>
        <dbReference type="ChEBI" id="CHEBI:15734"/>
        <dbReference type="ChEBI" id="CHEBI:17478"/>
        <dbReference type="ChEBI" id="CHEBI:57783"/>
        <dbReference type="ChEBI" id="CHEBI:58349"/>
        <dbReference type="EC" id="1.1.1.2"/>
    </reaction>
    <physiologicalReaction direction="left-to-right" evidence="10">
        <dbReference type="Rhea" id="RHEA:15938"/>
    </physiologicalReaction>
    <physiologicalReaction direction="right-to-left" evidence="10">
        <dbReference type="Rhea" id="RHEA:15939"/>
    </physiologicalReaction>
</comment>
<dbReference type="PROSITE" id="PS00065">
    <property type="entry name" value="D_2_HYDROXYACID_DH_1"/>
    <property type="match status" value="1"/>
</dbReference>
<dbReference type="InParanoid" id="A0A165VY22"/>
<keyword evidence="8" id="KW-0560">Oxidoreductase</keyword>
<dbReference type="AlphaFoldDB" id="A0A165VY22"/>
<name>A0A165VY22_9AGAM</name>
<sequence length="353" mass="38431">MSSVEFKGYAISDPKNWSDFNVIEFKPKEFEDTDIEIAITHCGVCGSDVHTITGGWGEAPFPLVVGHEVVGKVTRVGSKVKGFKVGDRAGIGAQIGSCYSCRACKTDNENYCPKSISTYASKYPDGTLAQGGYSTAIRGNEQFVFAIPDKLESRDAASMLCAGLTVFSPLKRNGAGPGKKVGIVGIGGLGHYAILFGKALGAEIYAFTHNKDKVEDIKKMGADHVVVTDDKGKFAKDLAQTLDLIVSTRDVAEGMPLQQYLSMLWVHGRFVTVGLPDKPLPQLSPFDFNPNGCYLGSTHIGSKKEAIEMLQLAADKNIKPWIEELPMKEAKQAVERLKRNDVRYRFVLTQDLA</sequence>
<evidence type="ECO:0000256" key="1">
    <source>
        <dbReference type="ARBA" id="ARBA00001947"/>
    </source>
</evidence>
<evidence type="ECO:0000259" key="12">
    <source>
        <dbReference type="SMART" id="SM00829"/>
    </source>
</evidence>
<dbReference type="PROSITE" id="PS00059">
    <property type="entry name" value="ADH_ZINC"/>
    <property type="match status" value="1"/>
</dbReference>
<feature type="domain" description="Enoyl reductase (ER)" evidence="12">
    <location>
        <begin position="18"/>
        <end position="348"/>
    </location>
</feature>
<evidence type="ECO:0000256" key="10">
    <source>
        <dbReference type="ARBA" id="ARBA00050997"/>
    </source>
</evidence>
<dbReference type="SUPFAM" id="SSF50129">
    <property type="entry name" value="GroES-like"/>
    <property type="match status" value="1"/>
</dbReference>
<evidence type="ECO:0000313" key="13">
    <source>
        <dbReference type="EMBL" id="KZT30366.1"/>
    </source>
</evidence>
<keyword evidence="14" id="KW-1185">Reference proteome</keyword>
<dbReference type="GO" id="GO:0008270">
    <property type="term" value="F:zinc ion binding"/>
    <property type="evidence" value="ECO:0007669"/>
    <property type="project" value="InterPro"/>
</dbReference>
<evidence type="ECO:0000256" key="4">
    <source>
        <dbReference type="ARBA" id="ARBA00022553"/>
    </source>
</evidence>
<dbReference type="InterPro" id="IPR013149">
    <property type="entry name" value="ADH-like_C"/>
</dbReference>
<dbReference type="SUPFAM" id="SSF51735">
    <property type="entry name" value="NAD(P)-binding Rossmann-fold domains"/>
    <property type="match status" value="1"/>
</dbReference>
<dbReference type="Pfam" id="PF00107">
    <property type="entry name" value="ADH_zinc_N"/>
    <property type="match status" value="1"/>
</dbReference>
<evidence type="ECO:0000256" key="6">
    <source>
        <dbReference type="ARBA" id="ARBA00022833"/>
    </source>
</evidence>
<dbReference type="InterPro" id="IPR036291">
    <property type="entry name" value="NAD(P)-bd_dom_sf"/>
</dbReference>
<evidence type="ECO:0000256" key="3">
    <source>
        <dbReference type="ARBA" id="ARBA00011738"/>
    </source>
</evidence>
<gene>
    <name evidence="13" type="ORF">NEOLEDRAFT_1125888</name>
</gene>
<protein>
    <recommendedName>
        <fullName evidence="9">alcohol dehydrogenase (NADP(+))</fullName>
        <ecNumber evidence="9">1.1.1.2</ecNumber>
    </recommendedName>
</protein>
<keyword evidence="4" id="KW-0597">Phosphoprotein</keyword>
<evidence type="ECO:0000256" key="9">
    <source>
        <dbReference type="ARBA" id="ARBA00024074"/>
    </source>
</evidence>
<keyword evidence="5 11" id="KW-0479">Metal-binding</keyword>
<dbReference type="GO" id="GO:0006066">
    <property type="term" value="P:alcohol metabolic process"/>
    <property type="evidence" value="ECO:0007669"/>
    <property type="project" value="UniProtKB-ARBA"/>
</dbReference>
<dbReference type="InterPro" id="IPR013154">
    <property type="entry name" value="ADH-like_N"/>
</dbReference>
<dbReference type="Proteomes" id="UP000076761">
    <property type="component" value="Unassembled WGS sequence"/>
</dbReference>
<dbReference type="CDD" id="cd05283">
    <property type="entry name" value="CAD1"/>
    <property type="match status" value="1"/>
</dbReference>
<evidence type="ECO:0000256" key="8">
    <source>
        <dbReference type="ARBA" id="ARBA00023002"/>
    </source>
</evidence>
<dbReference type="OrthoDB" id="1879366at2759"/>
<keyword evidence="7" id="KW-0521">NADP</keyword>
<dbReference type="InterPro" id="IPR002328">
    <property type="entry name" value="ADH_Zn_CS"/>
</dbReference>
<evidence type="ECO:0000256" key="2">
    <source>
        <dbReference type="ARBA" id="ARBA00008072"/>
    </source>
</evidence>
<comment type="similarity">
    <text evidence="2 11">Belongs to the zinc-containing alcohol dehydrogenase family.</text>
</comment>
<organism evidence="13 14">
    <name type="scientific">Neolentinus lepideus HHB14362 ss-1</name>
    <dbReference type="NCBI Taxonomy" id="1314782"/>
    <lineage>
        <taxon>Eukaryota</taxon>
        <taxon>Fungi</taxon>
        <taxon>Dikarya</taxon>
        <taxon>Basidiomycota</taxon>
        <taxon>Agaricomycotina</taxon>
        <taxon>Agaricomycetes</taxon>
        <taxon>Gloeophyllales</taxon>
        <taxon>Gloeophyllaceae</taxon>
        <taxon>Neolentinus</taxon>
    </lineage>
</organism>
<accession>A0A165VY22</accession>
<dbReference type="FunFam" id="3.40.50.720:FF:000158">
    <property type="entry name" value="Zinc-binding alcohol dehydrogenase"/>
    <property type="match status" value="1"/>
</dbReference>
<dbReference type="GO" id="GO:0008106">
    <property type="term" value="F:alcohol dehydrogenase (NADP+) activity"/>
    <property type="evidence" value="ECO:0007669"/>
    <property type="project" value="UniProtKB-EC"/>
</dbReference>
<evidence type="ECO:0000256" key="11">
    <source>
        <dbReference type="RuleBase" id="RU361277"/>
    </source>
</evidence>
<evidence type="ECO:0000313" key="14">
    <source>
        <dbReference type="Proteomes" id="UP000076761"/>
    </source>
</evidence>
<keyword evidence="6 11" id="KW-0862">Zinc</keyword>
<dbReference type="EMBL" id="KV425551">
    <property type="protein sequence ID" value="KZT30366.1"/>
    <property type="molecule type" value="Genomic_DNA"/>
</dbReference>
<dbReference type="EC" id="1.1.1.2" evidence="9"/>
<dbReference type="SMART" id="SM00829">
    <property type="entry name" value="PKS_ER"/>
    <property type="match status" value="1"/>
</dbReference>
<dbReference type="Gene3D" id="3.90.180.10">
    <property type="entry name" value="Medium-chain alcohol dehydrogenases, catalytic domain"/>
    <property type="match status" value="1"/>
</dbReference>
<dbReference type="Pfam" id="PF08240">
    <property type="entry name" value="ADH_N"/>
    <property type="match status" value="1"/>
</dbReference>
<comment type="cofactor">
    <cofactor evidence="1 11">
        <name>Zn(2+)</name>
        <dbReference type="ChEBI" id="CHEBI:29105"/>
    </cofactor>
</comment>
<comment type="subunit">
    <text evidence="3">Homodimer.</text>
</comment>
<proteinExistence type="inferred from homology"/>
<dbReference type="PANTHER" id="PTHR42683">
    <property type="entry name" value="ALDEHYDE REDUCTASE"/>
    <property type="match status" value="1"/>
</dbReference>
<reference evidence="13 14" key="1">
    <citation type="journal article" date="2016" name="Mol. Biol. Evol.">
        <title>Comparative Genomics of Early-Diverging Mushroom-Forming Fungi Provides Insights into the Origins of Lignocellulose Decay Capabilities.</title>
        <authorList>
            <person name="Nagy L.G."/>
            <person name="Riley R."/>
            <person name="Tritt A."/>
            <person name="Adam C."/>
            <person name="Daum C."/>
            <person name="Floudas D."/>
            <person name="Sun H."/>
            <person name="Yadav J.S."/>
            <person name="Pangilinan J."/>
            <person name="Larsson K.H."/>
            <person name="Matsuura K."/>
            <person name="Barry K."/>
            <person name="Labutti K."/>
            <person name="Kuo R."/>
            <person name="Ohm R.A."/>
            <person name="Bhattacharya S.S."/>
            <person name="Shirouzu T."/>
            <person name="Yoshinaga Y."/>
            <person name="Martin F.M."/>
            <person name="Grigoriev I.V."/>
            <person name="Hibbett D.S."/>
        </authorList>
    </citation>
    <scope>NUCLEOTIDE SEQUENCE [LARGE SCALE GENOMIC DNA]</scope>
    <source>
        <strain evidence="13 14">HHB14362 ss-1</strain>
    </source>
</reference>
<dbReference type="InterPro" id="IPR011032">
    <property type="entry name" value="GroES-like_sf"/>
</dbReference>
<dbReference type="InterPro" id="IPR029752">
    <property type="entry name" value="D-isomer_DH_CS1"/>
</dbReference>
<dbReference type="Gene3D" id="3.40.50.720">
    <property type="entry name" value="NAD(P)-binding Rossmann-like Domain"/>
    <property type="match status" value="1"/>
</dbReference>
<dbReference type="STRING" id="1314782.A0A165VY22"/>
<evidence type="ECO:0000256" key="7">
    <source>
        <dbReference type="ARBA" id="ARBA00022857"/>
    </source>
</evidence>
<evidence type="ECO:0000256" key="5">
    <source>
        <dbReference type="ARBA" id="ARBA00022723"/>
    </source>
</evidence>
<dbReference type="InterPro" id="IPR047109">
    <property type="entry name" value="CAD-like"/>
</dbReference>